<gene>
    <name evidence="1" type="ORF">HNV11_06780</name>
</gene>
<dbReference type="AlphaFoldDB" id="A0A6M5Y5N7"/>
<dbReference type="KEGG" id="stae:HNV11_06780"/>
<evidence type="ECO:0000313" key="1">
    <source>
        <dbReference type="EMBL" id="QJW89115.1"/>
    </source>
</evidence>
<dbReference type="RefSeq" id="WP_171738953.1">
    <property type="nucleotide sequence ID" value="NZ_CP053435.1"/>
</dbReference>
<dbReference type="EMBL" id="CP053435">
    <property type="protein sequence ID" value="QJW89115.1"/>
    <property type="molecule type" value="Genomic_DNA"/>
</dbReference>
<evidence type="ECO:0000313" key="2">
    <source>
        <dbReference type="Proteomes" id="UP000502756"/>
    </source>
</evidence>
<organism evidence="1 2">
    <name type="scientific">Spirosoma taeanense</name>
    <dbReference type="NCBI Taxonomy" id="2735870"/>
    <lineage>
        <taxon>Bacteria</taxon>
        <taxon>Pseudomonadati</taxon>
        <taxon>Bacteroidota</taxon>
        <taxon>Cytophagia</taxon>
        <taxon>Cytophagales</taxon>
        <taxon>Cytophagaceae</taxon>
        <taxon>Spirosoma</taxon>
    </lineage>
</organism>
<keyword evidence="2" id="KW-1185">Reference proteome</keyword>
<dbReference type="Proteomes" id="UP000502756">
    <property type="component" value="Chromosome"/>
</dbReference>
<accession>A0A6M5Y5N7</accession>
<proteinExistence type="predicted"/>
<protein>
    <submittedName>
        <fullName evidence="1">Uncharacterized protein</fullName>
    </submittedName>
</protein>
<name>A0A6M5Y5N7_9BACT</name>
<sequence length="280" mass="32967">MVFTSLLRLPVLRIALTILLLWPHFSNGQPDFRIPYKRSPLISSEAGKPVNAATWYFPAERFIDSTYQMERVPKERITPSMRTDPKYTVMFDTLILERRIQTRVDTFRLKWFSYYLFRLGEPVLSNYPLPKEVYRLTWIRSFHPPVVVRLEKEGNKVQLITKVLSRIPELPGHRYMDQAGNLHITDTSVTIPFRIDSRRPVSLNTFNRFRQLLQEQNALAISPLGFRNSFGTDGSEWILETHRPDGYYFVVRWTPEPTDPLRVLGDYLLNLSDAKDEKRY</sequence>
<reference evidence="1 2" key="1">
    <citation type="submission" date="2020-05" db="EMBL/GenBank/DDBJ databases">
        <title>Genome sequencing of Spirosoma sp. TS118.</title>
        <authorList>
            <person name="Lee J.-H."/>
            <person name="Jeong S."/>
            <person name="Zhao L."/>
            <person name="Jung J.-H."/>
            <person name="Kim M.-K."/>
            <person name="Lim S."/>
        </authorList>
    </citation>
    <scope>NUCLEOTIDE SEQUENCE [LARGE SCALE GENOMIC DNA]</scope>
    <source>
        <strain evidence="1 2">TS118</strain>
    </source>
</reference>